<evidence type="ECO:0000313" key="3">
    <source>
        <dbReference type="Proteomes" id="UP001529510"/>
    </source>
</evidence>
<gene>
    <name evidence="2" type="ORF">M9458_014393</name>
</gene>
<protein>
    <recommendedName>
        <fullName evidence="4">Peptidase aspartic putative domain-containing protein</fullName>
    </recommendedName>
</protein>
<evidence type="ECO:0008006" key="4">
    <source>
        <dbReference type="Google" id="ProtNLM"/>
    </source>
</evidence>
<feature type="non-terminal residue" evidence="2">
    <location>
        <position position="481"/>
    </location>
</feature>
<feature type="region of interest" description="Disordered" evidence="1">
    <location>
        <begin position="1"/>
        <end position="28"/>
    </location>
</feature>
<organism evidence="2 3">
    <name type="scientific">Cirrhinus mrigala</name>
    <name type="common">Mrigala</name>
    <dbReference type="NCBI Taxonomy" id="683832"/>
    <lineage>
        <taxon>Eukaryota</taxon>
        <taxon>Metazoa</taxon>
        <taxon>Chordata</taxon>
        <taxon>Craniata</taxon>
        <taxon>Vertebrata</taxon>
        <taxon>Euteleostomi</taxon>
        <taxon>Actinopterygii</taxon>
        <taxon>Neopterygii</taxon>
        <taxon>Teleostei</taxon>
        <taxon>Ostariophysi</taxon>
        <taxon>Cypriniformes</taxon>
        <taxon>Cyprinidae</taxon>
        <taxon>Labeoninae</taxon>
        <taxon>Labeonini</taxon>
        <taxon>Cirrhinus</taxon>
    </lineage>
</organism>
<dbReference type="PANTHER" id="PTHR47331:SF5">
    <property type="entry name" value="RIBONUCLEASE H"/>
    <property type="match status" value="1"/>
</dbReference>
<sequence length="481" mass="55005">MGTEKPFIDSEPRVSAPESRPTSNRSKGKVCAYCPFCDNASHFLNGCLNFRELNRDQKETWIRKNNRCWHCGRNHHASRCTLKALCKTCYRKHLVLHDLNERVVSTCSETEPKENSCLVSTTKDVLYVDCSLTNRRVLLKVSKVIITNGDASMETYAVLDDGSERNVLLHDTAQQLNLKGKPEDLILRTVKQGQQVLHGAAVSFTVAPLSHPHQKFLIRGPPGRLTAVKTRLGWMLQGSTQEIKHGLNVHQCFFTSVLPSSDLFAHVERLWQMDVVPCHSEKVVTRSRLDQEAIQLLQEKTTRVEVDGIMRYATPLLRVKNMPHLTMPKEAVLPQLRSVERKLLKNPDQASTYQAEITTLKDAGYTVKLEPSEIEDSKESWYIPHHMVQHNSKNRVVYNFSFEYEGHNLNQFLLPGPTLSSSLLAVLLLFCKHSIAVSSDIKGMFHQVRLLPDDMSLLRFLWRDLKPEQFPDVYQWQVLPF</sequence>
<evidence type="ECO:0000313" key="2">
    <source>
        <dbReference type="EMBL" id="KAL0191695.1"/>
    </source>
</evidence>
<dbReference type="PANTHER" id="PTHR47331">
    <property type="entry name" value="PHD-TYPE DOMAIN-CONTAINING PROTEIN"/>
    <property type="match status" value="1"/>
</dbReference>
<feature type="compositionally biased region" description="Basic and acidic residues" evidence="1">
    <location>
        <begin position="1"/>
        <end position="12"/>
    </location>
</feature>
<keyword evidence="3" id="KW-1185">Reference proteome</keyword>
<name>A0ABD0R0Y7_CIRMR</name>
<dbReference type="SUPFAM" id="SSF56672">
    <property type="entry name" value="DNA/RNA polymerases"/>
    <property type="match status" value="1"/>
</dbReference>
<dbReference type="AlphaFoldDB" id="A0ABD0R0Y7"/>
<evidence type="ECO:0000256" key="1">
    <source>
        <dbReference type="SAM" id="MobiDB-lite"/>
    </source>
</evidence>
<reference evidence="2 3" key="1">
    <citation type="submission" date="2024-05" db="EMBL/GenBank/DDBJ databases">
        <title>Genome sequencing and assembly of Indian major carp, Cirrhinus mrigala (Hamilton, 1822).</title>
        <authorList>
            <person name="Mohindra V."/>
            <person name="Chowdhury L.M."/>
            <person name="Lal K."/>
            <person name="Jena J.K."/>
        </authorList>
    </citation>
    <scope>NUCLEOTIDE SEQUENCE [LARGE SCALE GENOMIC DNA]</scope>
    <source>
        <strain evidence="2">CM1030</strain>
        <tissue evidence="2">Blood</tissue>
    </source>
</reference>
<dbReference type="Proteomes" id="UP001529510">
    <property type="component" value="Unassembled WGS sequence"/>
</dbReference>
<proteinExistence type="predicted"/>
<dbReference type="InterPro" id="IPR043502">
    <property type="entry name" value="DNA/RNA_pol_sf"/>
</dbReference>
<accession>A0ABD0R0Y7</accession>
<dbReference type="EMBL" id="JAMKFB020000006">
    <property type="protein sequence ID" value="KAL0191695.1"/>
    <property type="molecule type" value="Genomic_DNA"/>
</dbReference>
<comment type="caution">
    <text evidence="2">The sequence shown here is derived from an EMBL/GenBank/DDBJ whole genome shotgun (WGS) entry which is preliminary data.</text>
</comment>